<name>A0ACC3DTA9_9PEZI</name>
<keyword evidence="2" id="KW-1185">Reference proteome</keyword>
<evidence type="ECO:0000313" key="1">
    <source>
        <dbReference type="EMBL" id="KAK3079884.1"/>
    </source>
</evidence>
<gene>
    <name evidence="1" type="ORF">LTS18_003686</name>
</gene>
<comment type="caution">
    <text evidence="1">The sequence shown here is derived from an EMBL/GenBank/DDBJ whole genome shotgun (WGS) entry which is preliminary data.</text>
</comment>
<organism evidence="1 2">
    <name type="scientific">Coniosporium uncinatum</name>
    <dbReference type="NCBI Taxonomy" id="93489"/>
    <lineage>
        <taxon>Eukaryota</taxon>
        <taxon>Fungi</taxon>
        <taxon>Dikarya</taxon>
        <taxon>Ascomycota</taxon>
        <taxon>Pezizomycotina</taxon>
        <taxon>Dothideomycetes</taxon>
        <taxon>Dothideomycetes incertae sedis</taxon>
        <taxon>Coniosporium</taxon>
    </lineage>
</organism>
<dbReference type="Proteomes" id="UP001186974">
    <property type="component" value="Unassembled WGS sequence"/>
</dbReference>
<sequence>MYSSTALSTLSLLALSLTSTIYAQTSPPTGLLGDAQIVTINPAGASYIALLPNSPLNTVRGSLTAVTSPSNSGIDVALTLSGLPTEGGPFLYHIHVDPVPADGNCTATLAHLDPFVRGEDPPCDAARKETCQVGDLGGKYGKINGTELSQSYTDPYLSLQPGLGSFFGNRSLVIHYANKTRITCANFTVIDAGYDPSNQPITVPNATASLSSSIDSSATGSSSSDIGVSATQVSNSTAVSESQMLSTAPGPVSTGDVTSMAATSALGPTATESTATEASASESSPAIQTANIANVRRVGCSVGGLLGVAAVAVAVL</sequence>
<reference evidence="1" key="1">
    <citation type="submission" date="2024-09" db="EMBL/GenBank/DDBJ databases">
        <title>Black Yeasts Isolated from many extreme environments.</title>
        <authorList>
            <person name="Coleine C."/>
            <person name="Stajich J.E."/>
            <person name="Selbmann L."/>
        </authorList>
    </citation>
    <scope>NUCLEOTIDE SEQUENCE</scope>
    <source>
        <strain evidence="1">CCFEE 5737</strain>
    </source>
</reference>
<proteinExistence type="predicted"/>
<dbReference type="EMBL" id="JAWDJW010000868">
    <property type="protein sequence ID" value="KAK3079884.1"/>
    <property type="molecule type" value="Genomic_DNA"/>
</dbReference>
<accession>A0ACC3DTA9</accession>
<evidence type="ECO:0000313" key="2">
    <source>
        <dbReference type="Proteomes" id="UP001186974"/>
    </source>
</evidence>
<protein>
    <submittedName>
        <fullName evidence="1">Uncharacterized protein</fullName>
    </submittedName>
</protein>